<feature type="site" description="Cleavage; by autolysis" evidence="3">
    <location>
        <begin position="28"/>
        <end position="29"/>
    </location>
</feature>
<evidence type="ECO:0000256" key="1">
    <source>
        <dbReference type="ARBA" id="ARBA00011601"/>
    </source>
</evidence>
<evidence type="ECO:0000256" key="3">
    <source>
        <dbReference type="PIRSR" id="PIRSR600246-3"/>
    </source>
</evidence>
<feature type="non-terminal residue" evidence="4">
    <location>
        <position position="53"/>
    </location>
</feature>
<name>A0A392QZD4_9FABA</name>
<dbReference type="InterPro" id="IPR000246">
    <property type="entry name" value="Peptidase_T2"/>
</dbReference>
<reference evidence="4 5" key="1">
    <citation type="journal article" date="2018" name="Front. Plant Sci.">
        <title>Red Clover (Trifolium pratense) and Zigzag Clover (T. medium) - A Picture of Genomic Similarities and Differences.</title>
        <authorList>
            <person name="Dluhosova J."/>
            <person name="Istvanek J."/>
            <person name="Nedelnik J."/>
            <person name="Repkova J."/>
        </authorList>
    </citation>
    <scope>NUCLEOTIDE SEQUENCE [LARGE SCALE GENOMIC DNA]</scope>
    <source>
        <strain evidence="5">cv. 10/8</strain>
        <tissue evidence="4">Leaf</tissue>
    </source>
</reference>
<organism evidence="4 5">
    <name type="scientific">Trifolium medium</name>
    <dbReference type="NCBI Taxonomy" id="97028"/>
    <lineage>
        <taxon>Eukaryota</taxon>
        <taxon>Viridiplantae</taxon>
        <taxon>Streptophyta</taxon>
        <taxon>Embryophyta</taxon>
        <taxon>Tracheophyta</taxon>
        <taxon>Spermatophyta</taxon>
        <taxon>Magnoliopsida</taxon>
        <taxon>eudicotyledons</taxon>
        <taxon>Gunneridae</taxon>
        <taxon>Pentapetalae</taxon>
        <taxon>rosids</taxon>
        <taxon>fabids</taxon>
        <taxon>Fabales</taxon>
        <taxon>Fabaceae</taxon>
        <taxon>Papilionoideae</taxon>
        <taxon>50 kb inversion clade</taxon>
        <taxon>NPAAA clade</taxon>
        <taxon>Hologalegina</taxon>
        <taxon>IRL clade</taxon>
        <taxon>Trifolieae</taxon>
        <taxon>Trifolium</taxon>
    </lineage>
</organism>
<dbReference type="Proteomes" id="UP000265520">
    <property type="component" value="Unassembled WGS sequence"/>
</dbReference>
<keyword evidence="5" id="KW-1185">Reference proteome</keyword>
<dbReference type="AlphaFoldDB" id="A0A392QZD4"/>
<evidence type="ECO:0000256" key="2">
    <source>
        <dbReference type="PIRSR" id="PIRSR600246-1"/>
    </source>
</evidence>
<dbReference type="GO" id="GO:0016787">
    <property type="term" value="F:hydrolase activity"/>
    <property type="evidence" value="ECO:0007669"/>
    <property type="project" value="InterPro"/>
</dbReference>
<evidence type="ECO:0000313" key="4">
    <source>
        <dbReference type="EMBL" id="MCI29711.1"/>
    </source>
</evidence>
<protein>
    <submittedName>
        <fullName evidence="4">Isoaspartyl peptidase/L-asparaginase</fullName>
    </submittedName>
</protein>
<proteinExistence type="predicted"/>
<dbReference type="SUPFAM" id="SSF56235">
    <property type="entry name" value="N-terminal nucleophile aminohydrolases (Ntn hydrolases)"/>
    <property type="match status" value="1"/>
</dbReference>
<dbReference type="Pfam" id="PF01112">
    <property type="entry name" value="Asparaginase_2"/>
    <property type="match status" value="1"/>
</dbReference>
<dbReference type="EMBL" id="LXQA010174465">
    <property type="protein sequence ID" value="MCI29711.1"/>
    <property type="molecule type" value="Genomic_DNA"/>
</dbReference>
<comment type="caution">
    <text evidence="4">The sequence shown here is derived from an EMBL/GenBank/DDBJ whole genome shotgun (WGS) entry which is preliminary data.</text>
</comment>
<feature type="active site" description="Nucleophile" evidence="2">
    <location>
        <position position="29"/>
    </location>
</feature>
<comment type="subunit">
    <text evidence="1">Heterotetramer of two alpha and two beta chains arranged as a dimer of alpha/beta heterodimers.</text>
</comment>
<dbReference type="Gene3D" id="3.60.20.30">
    <property type="entry name" value="(Glycosyl)asparaginase"/>
    <property type="match status" value="1"/>
</dbReference>
<sequence>MTPLYELYDAKATPPYDADNALEDQVMDTVGVICVDNEGNVASGASSGGIALK</sequence>
<evidence type="ECO:0000313" key="5">
    <source>
        <dbReference type="Proteomes" id="UP000265520"/>
    </source>
</evidence>
<accession>A0A392QZD4</accession>
<dbReference type="InterPro" id="IPR029055">
    <property type="entry name" value="Ntn_hydrolases_N"/>
</dbReference>